<dbReference type="EMBL" id="JAKIKU010000005">
    <property type="protein sequence ID" value="MCL1045875.1"/>
    <property type="molecule type" value="Genomic_DNA"/>
</dbReference>
<dbReference type="InterPro" id="IPR029068">
    <property type="entry name" value="Glyas_Bleomycin-R_OHBP_Dase"/>
</dbReference>
<feature type="domain" description="VOC" evidence="1">
    <location>
        <begin position="2"/>
        <end position="125"/>
    </location>
</feature>
<keyword evidence="3" id="KW-1185">Reference proteome</keyword>
<evidence type="ECO:0000313" key="2">
    <source>
        <dbReference type="EMBL" id="MCL1045875.1"/>
    </source>
</evidence>
<dbReference type="SUPFAM" id="SSF54593">
    <property type="entry name" value="Glyoxalase/Bleomycin resistance protein/Dihydroxybiphenyl dioxygenase"/>
    <property type="match status" value="1"/>
</dbReference>
<proteinExistence type="predicted"/>
<dbReference type="Pfam" id="PF00903">
    <property type="entry name" value="Glyoxalase"/>
    <property type="match status" value="1"/>
</dbReference>
<gene>
    <name evidence="2" type="ORF">L2737_11120</name>
</gene>
<reference evidence="2 3" key="1">
    <citation type="submission" date="2022-01" db="EMBL/GenBank/DDBJ databases">
        <title>Whole genome-based taxonomy of the Shewanellaceae.</title>
        <authorList>
            <person name="Martin-Rodriguez A.J."/>
        </authorList>
    </citation>
    <scope>NUCLEOTIDE SEQUENCE [LARGE SCALE GENOMIC DNA]</scope>
    <source>
        <strain evidence="2 3">DSM 24955</strain>
    </source>
</reference>
<protein>
    <submittedName>
        <fullName evidence="2">VOC family protein</fullName>
    </submittedName>
</protein>
<organism evidence="2 3">
    <name type="scientific">Shewanella electrodiphila</name>
    <dbReference type="NCBI Taxonomy" id="934143"/>
    <lineage>
        <taxon>Bacteria</taxon>
        <taxon>Pseudomonadati</taxon>
        <taxon>Pseudomonadota</taxon>
        <taxon>Gammaproteobacteria</taxon>
        <taxon>Alteromonadales</taxon>
        <taxon>Shewanellaceae</taxon>
        <taxon>Shewanella</taxon>
    </lineage>
</organism>
<comment type="caution">
    <text evidence="2">The sequence shown here is derived from an EMBL/GenBank/DDBJ whole genome shotgun (WGS) entry which is preliminary data.</text>
</comment>
<evidence type="ECO:0000259" key="1">
    <source>
        <dbReference type="PROSITE" id="PS51819"/>
    </source>
</evidence>
<evidence type="ECO:0000313" key="3">
    <source>
        <dbReference type="Proteomes" id="UP001202134"/>
    </source>
</evidence>
<accession>A0ABT0KR74</accession>
<dbReference type="Gene3D" id="3.10.180.10">
    <property type="entry name" value="2,3-Dihydroxybiphenyl 1,2-Dioxygenase, domain 1"/>
    <property type="match status" value="1"/>
</dbReference>
<dbReference type="Proteomes" id="UP001202134">
    <property type="component" value="Unassembled WGS sequence"/>
</dbReference>
<name>A0ABT0KR74_9GAMM</name>
<dbReference type="InterPro" id="IPR037523">
    <property type="entry name" value="VOC_core"/>
</dbReference>
<dbReference type="RefSeq" id="WP_248955742.1">
    <property type="nucleotide sequence ID" value="NZ_JAKIKU010000005.1"/>
</dbReference>
<sequence>MRLNQVTLPVNDMAKACEFYLTLGFTQIVSTAAKGNHYARFACPEGEATFSLSFLGEESLQGSDSVQKRDNSSVIYFEHQDLDVWVEALIQQGIIFEQLPVDEPYLWREAVLFDPSGNKIKLYWAGENRLNPPWRVNIKQ</sequence>
<dbReference type="InterPro" id="IPR004360">
    <property type="entry name" value="Glyas_Fos-R_dOase_dom"/>
</dbReference>
<dbReference type="PROSITE" id="PS51819">
    <property type="entry name" value="VOC"/>
    <property type="match status" value="1"/>
</dbReference>